<dbReference type="InterPro" id="IPR018168">
    <property type="entry name" value="Ubi_Hdrlase_CS"/>
</dbReference>
<keyword evidence="5" id="KW-0274">FAD</keyword>
<dbReference type="PANTHER" id="PTHR43876:SF7">
    <property type="entry name" value="UBIQUINONE BIOSYNTHESIS MONOOXYGENASE COQ6, MITOCHONDRIAL"/>
    <property type="match status" value="1"/>
</dbReference>
<dbReference type="GO" id="GO:0006744">
    <property type="term" value="P:ubiquinone biosynthetic process"/>
    <property type="evidence" value="ECO:0007669"/>
    <property type="project" value="InterPro"/>
</dbReference>
<evidence type="ECO:0000256" key="2">
    <source>
        <dbReference type="ARBA" id="ARBA00004749"/>
    </source>
</evidence>
<organism evidence="9 10">
    <name type="scientific">Thalassotalea marina</name>
    <dbReference type="NCBI Taxonomy" id="1673741"/>
    <lineage>
        <taxon>Bacteria</taxon>
        <taxon>Pseudomonadati</taxon>
        <taxon>Pseudomonadota</taxon>
        <taxon>Gammaproteobacteria</taxon>
        <taxon>Alteromonadales</taxon>
        <taxon>Colwelliaceae</taxon>
        <taxon>Thalassotalea</taxon>
    </lineage>
</organism>
<sequence>MQKFDVLIVGGGMVGLATALALRLKDDVRVAIVDTQPLSDITDDHDVRVSALNEASQQFLKRLDVWQAITEERHQAYQHMHVWDSQGYGHLDFNIDDISAKDHCGQLGWIIENSIIRRALWQRAQQDNNIVFFTQEKLTNLAMGESEVFATFATQAPIVANYVVGADGARSWVREQCKIALTFRDYDHHALVATVKCQAGHNNTAWQVFLPTGPLAFLPLASTNNDLCSIVWSTSPEQAQQLQAMSESDFNKALTAASDGKLGRCEVQGIRQSHPLTMRYAREFVHDRIILVGDAAHTIHPLAGQGVNLGFLDASALAQMLTDKSMSASNALAYYQRWRKADAMEMIAAMESIKQAFTPQNEPFKFVRGIGMSLINKLSPAKKLLIKQALGYRNNLPELSQIIR</sequence>
<evidence type="ECO:0000256" key="3">
    <source>
        <dbReference type="ARBA" id="ARBA00005349"/>
    </source>
</evidence>
<keyword evidence="4" id="KW-0285">Flavoprotein</keyword>
<comment type="cofactor">
    <cofactor evidence="1">
        <name>FAD</name>
        <dbReference type="ChEBI" id="CHEBI:57692"/>
    </cofactor>
</comment>
<dbReference type="GO" id="GO:0071949">
    <property type="term" value="F:FAD binding"/>
    <property type="evidence" value="ECO:0007669"/>
    <property type="project" value="InterPro"/>
</dbReference>
<keyword evidence="7" id="KW-0503">Monooxygenase</keyword>
<dbReference type="InterPro" id="IPR051205">
    <property type="entry name" value="UbiH/COQ6_monooxygenase"/>
</dbReference>
<proteinExistence type="inferred from homology"/>
<evidence type="ECO:0000256" key="4">
    <source>
        <dbReference type="ARBA" id="ARBA00022630"/>
    </source>
</evidence>
<evidence type="ECO:0000313" key="9">
    <source>
        <dbReference type="EMBL" id="GHF95061.1"/>
    </source>
</evidence>
<comment type="similarity">
    <text evidence="3">Belongs to the UbiH/COQ6 family.</text>
</comment>
<dbReference type="AlphaFoldDB" id="A0A919BKL9"/>
<dbReference type="PROSITE" id="PS01304">
    <property type="entry name" value="UBIH"/>
    <property type="match status" value="1"/>
</dbReference>
<reference evidence="9" key="2">
    <citation type="submission" date="2020-09" db="EMBL/GenBank/DDBJ databases">
        <authorList>
            <person name="Sun Q."/>
            <person name="Kim S."/>
        </authorList>
    </citation>
    <scope>NUCLEOTIDE SEQUENCE</scope>
    <source>
        <strain evidence="9">KCTC 42731</strain>
    </source>
</reference>
<comment type="caution">
    <text evidence="9">The sequence shown here is derived from an EMBL/GenBank/DDBJ whole genome shotgun (WGS) entry which is preliminary data.</text>
</comment>
<dbReference type="RefSeq" id="WP_189770896.1">
    <property type="nucleotide sequence ID" value="NZ_BNCK01000005.1"/>
</dbReference>
<evidence type="ECO:0000259" key="8">
    <source>
        <dbReference type="Pfam" id="PF01494"/>
    </source>
</evidence>
<evidence type="ECO:0000256" key="6">
    <source>
        <dbReference type="ARBA" id="ARBA00023002"/>
    </source>
</evidence>
<feature type="domain" description="FAD-binding" evidence="8">
    <location>
        <begin position="4"/>
        <end position="347"/>
    </location>
</feature>
<dbReference type="PANTHER" id="PTHR43876">
    <property type="entry name" value="UBIQUINONE BIOSYNTHESIS MONOOXYGENASE COQ6, MITOCHONDRIAL"/>
    <property type="match status" value="1"/>
</dbReference>
<evidence type="ECO:0000256" key="1">
    <source>
        <dbReference type="ARBA" id="ARBA00001974"/>
    </source>
</evidence>
<dbReference type="PRINTS" id="PR00420">
    <property type="entry name" value="RNGMNOXGNASE"/>
</dbReference>
<dbReference type="Proteomes" id="UP000623842">
    <property type="component" value="Unassembled WGS sequence"/>
</dbReference>
<dbReference type="Gene3D" id="3.50.50.60">
    <property type="entry name" value="FAD/NAD(P)-binding domain"/>
    <property type="match status" value="2"/>
</dbReference>
<keyword evidence="6" id="KW-0560">Oxidoreductase</keyword>
<evidence type="ECO:0000256" key="7">
    <source>
        <dbReference type="ARBA" id="ARBA00023033"/>
    </source>
</evidence>
<dbReference type="NCBIfam" id="TIGR01988">
    <property type="entry name" value="Ubi-OHases"/>
    <property type="match status" value="1"/>
</dbReference>
<evidence type="ECO:0000313" key="10">
    <source>
        <dbReference type="Proteomes" id="UP000623842"/>
    </source>
</evidence>
<dbReference type="InterPro" id="IPR002938">
    <property type="entry name" value="FAD-bd"/>
</dbReference>
<dbReference type="Pfam" id="PF01494">
    <property type="entry name" value="FAD_binding_3"/>
    <property type="match status" value="1"/>
</dbReference>
<reference evidence="9" key="1">
    <citation type="journal article" date="2014" name="Int. J. Syst. Evol. Microbiol.">
        <title>Complete genome sequence of Corynebacterium casei LMG S-19264T (=DSM 44701T), isolated from a smear-ripened cheese.</title>
        <authorList>
            <consortium name="US DOE Joint Genome Institute (JGI-PGF)"/>
            <person name="Walter F."/>
            <person name="Albersmeier A."/>
            <person name="Kalinowski J."/>
            <person name="Ruckert C."/>
        </authorList>
    </citation>
    <scope>NUCLEOTIDE SEQUENCE</scope>
    <source>
        <strain evidence="9">KCTC 42731</strain>
    </source>
</reference>
<comment type="pathway">
    <text evidence="2">Cofactor biosynthesis; ubiquinone biosynthesis.</text>
</comment>
<protein>
    <submittedName>
        <fullName evidence="9">2-octaprenyl-6-methoxyphenol hydroxylase</fullName>
    </submittedName>
</protein>
<dbReference type="GO" id="GO:0019168">
    <property type="term" value="F:2-polyprenylphenol 6-hydroxylase activity"/>
    <property type="evidence" value="ECO:0007669"/>
    <property type="project" value="TreeGrafter"/>
</dbReference>
<dbReference type="InterPro" id="IPR036188">
    <property type="entry name" value="FAD/NAD-bd_sf"/>
</dbReference>
<dbReference type="SUPFAM" id="SSF51905">
    <property type="entry name" value="FAD/NAD(P)-binding domain"/>
    <property type="match status" value="1"/>
</dbReference>
<dbReference type="InterPro" id="IPR010971">
    <property type="entry name" value="UbiH/COQ6"/>
</dbReference>
<gene>
    <name evidence="9" type="primary">visC</name>
    <name evidence="9" type="ORF">GCM10017161_24210</name>
</gene>
<evidence type="ECO:0000256" key="5">
    <source>
        <dbReference type="ARBA" id="ARBA00022827"/>
    </source>
</evidence>
<accession>A0A919BKL9</accession>
<keyword evidence="10" id="KW-1185">Reference proteome</keyword>
<name>A0A919BKL9_9GAMM</name>
<dbReference type="EMBL" id="BNCK01000005">
    <property type="protein sequence ID" value="GHF95061.1"/>
    <property type="molecule type" value="Genomic_DNA"/>
</dbReference>